<dbReference type="InterPro" id="IPR057326">
    <property type="entry name" value="KR_dom"/>
</dbReference>
<dbReference type="AlphaFoldDB" id="A0A5N6U2C9"/>
<evidence type="ECO:0000256" key="2">
    <source>
        <dbReference type="ARBA" id="ARBA00022857"/>
    </source>
</evidence>
<keyword evidence="2" id="KW-0521">NADP</keyword>
<dbReference type="SUPFAM" id="SSF51735">
    <property type="entry name" value="NAD(P)-binding Rossmann-fold domains"/>
    <property type="match status" value="1"/>
</dbReference>
<dbReference type="SMART" id="SM00822">
    <property type="entry name" value="PKS_KR"/>
    <property type="match status" value="1"/>
</dbReference>
<dbReference type="PANTHER" id="PTHR43639:SF1">
    <property type="entry name" value="SHORT-CHAIN DEHYDROGENASE_REDUCTASE FAMILY PROTEIN"/>
    <property type="match status" value="1"/>
</dbReference>
<organism evidence="5 6">
    <name type="scientific">Aspergillus avenaceus</name>
    <dbReference type="NCBI Taxonomy" id="36643"/>
    <lineage>
        <taxon>Eukaryota</taxon>
        <taxon>Fungi</taxon>
        <taxon>Dikarya</taxon>
        <taxon>Ascomycota</taxon>
        <taxon>Pezizomycotina</taxon>
        <taxon>Eurotiomycetes</taxon>
        <taxon>Eurotiomycetidae</taxon>
        <taxon>Eurotiales</taxon>
        <taxon>Aspergillaceae</taxon>
        <taxon>Aspergillus</taxon>
        <taxon>Aspergillus subgen. Circumdati</taxon>
    </lineage>
</organism>
<evidence type="ECO:0000256" key="3">
    <source>
        <dbReference type="ARBA" id="ARBA00023002"/>
    </source>
</evidence>
<dbReference type="InterPro" id="IPR002347">
    <property type="entry name" value="SDR_fam"/>
</dbReference>
<protein>
    <submittedName>
        <fullName evidence="5">Putative hydroxysteroid dehydrogenase</fullName>
    </submittedName>
</protein>
<keyword evidence="3" id="KW-0560">Oxidoreductase</keyword>
<proteinExistence type="inferred from homology"/>
<dbReference type="EMBL" id="ML742048">
    <property type="protein sequence ID" value="KAE8152728.1"/>
    <property type="molecule type" value="Genomic_DNA"/>
</dbReference>
<dbReference type="GO" id="GO:0016491">
    <property type="term" value="F:oxidoreductase activity"/>
    <property type="evidence" value="ECO:0007669"/>
    <property type="project" value="UniProtKB-KW"/>
</dbReference>
<dbReference type="PRINTS" id="PR00080">
    <property type="entry name" value="SDRFAMILY"/>
</dbReference>
<feature type="domain" description="Ketoreductase" evidence="4">
    <location>
        <begin position="13"/>
        <end position="191"/>
    </location>
</feature>
<evidence type="ECO:0000313" key="6">
    <source>
        <dbReference type="Proteomes" id="UP000325780"/>
    </source>
</evidence>
<sequence length="265" mass="27718">MSSAVPTARLDGKVALVTGSGRGIGAGIARELALRGATVVVNYRSSAAEAEALVKDIKANGGQAISLRADVSKPSEIPTLFEAVKAQLKRIDIVVSNSGIEHFGSVADVTPEDFDRVFSVNTRGQYFVAQSAFKHLEDNGRLVLTSSISAHVSIKEHGIYAGSKCAVEAFARCFAPEFGTRGITVNSVAPGGVKTDMAADVGYKYIPGADASWTIDDIDAFVSARTPMRRMAVPQDIARVVAFLATEDAGWLSGQNITISGGAAA</sequence>
<reference evidence="5 6" key="1">
    <citation type="submission" date="2019-04" db="EMBL/GenBank/DDBJ databases">
        <title>Friends and foes A comparative genomics study of 23 Aspergillus species from section Flavi.</title>
        <authorList>
            <consortium name="DOE Joint Genome Institute"/>
            <person name="Kjaerbolling I."/>
            <person name="Vesth T."/>
            <person name="Frisvad J.C."/>
            <person name="Nybo J.L."/>
            <person name="Theobald S."/>
            <person name="Kildgaard S."/>
            <person name="Isbrandt T."/>
            <person name="Kuo A."/>
            <person name="Sato A."/>
            <person name="Lyhne E.K."/>
            <person name="Kogle M.E."/>
            <person name="Wiebenga A."/>
            <person name="Kun R.S."/>
            <person name="Lubbers R.J."/>
            <person name="Makela M.R."/>
            <person name="Barry K."/>
            <person name="Chovatia M."/>
            <person name="Clum A."/>
            <person name="Daum C."/>
            <person name="Haridas S."/>
            <person name="He G."/>
            <person name="LaButti K."/>
            <person name="Lipzen A."/>
            <person name="Mondo S."/>
            <person name="Riley R."/>
            <person name="Salamov A."/>
            <person name="Simmons B.A."/>
            <person name="Magnuson J.K."/>
            <person name="Henrissat B."/>
            <person name="Mortensen U.H."/>
            <person name="Larsen T.O."/>
            <person name="Devries R.P."/>
            <person name="Grigoriev I.V."/>
            <person name="Machida M."/>
            <person name="Baker S.E."/>
            <person name="Andersen M.R."/>
        </authorList>
    </citation>
    <scope>NUCLEOTIDE SEQUENCE [LARGE SCALE GENOMIC DNA]</scope>
    <source>
        <strain evidence="5 6">IBT 18842</strain>
    </source>
</reference>
<dbReference type="Gene3D" id="3.40.50.720">
    <property type="entry name" value="NAD(P)-binding Rossmann-like Domain"/>
    <property type="match status" value="1"/>
</dbReference>
<comment type="similarity">
    <text evidence="1">Belongs to the short-chain dehydrogenases/reductases (SDR) family.</text>
</comment>
<dbReference type="OrthoDB" id="47007at2759"/>
<evidence type="ECO:0000256" key="1">
    <source>
        <dbReference type="ARBA" id="ARBA00006484"/>
    </source>
</evidence>
<dbReference type="Proteomes" id="UP000325780">
    <property type="component" value="Unassembled WGS sequence"/>
</dbReference>
<dbReference type="PANTHER" id="PTHR43639">
    <property type="entry name" value="OXIDOREDUCTASE, SHORT-CHAIN DEHYDROGENASE/REDUCTASE FAMILY (AFU_ORTHOLOGUE AFUA_5G02870)"/>
    <property type="match status" value="1"/>
</dbReference>
<name>A0A5N6U2C9_ASPAV</name>
<accession>A0A5N6U2C9</accession>
<evidence type="ECO:0000313" key="5">
    <source>
        <dbReference type="EMBL" id="KAE8152728.1"/>
    </source>
</evidence>
<evidence type="ECO:0000259" key="4">
    <source>
        <dbReference type="SMART" id="SM00822"/>
    </source>
</evidence>
<gene>
    <name evidence="5" type="ORF">BDV25DRAFT_170002</name>
</gene>
<dbReference type="Pfam" id="PF13561">
    <property type="entry name" value="adh_short_C2"/>
    <property type="match status" value="1"/>
</dbReference>
<dbReference type="PRINTS" id="PR00081">
    <property type="entry name" value="GDHRDH"/>
</dbReference>
<keyword evidence="6" id="KW-1185">Reference proteome</keyword>
<dbReference type="FunFam" id="3.40.50.720:FF:000084">
    <property type="entry name" value="Short-chain dehydrogenase reductase"/>
    <property type="match status" value="1"/>
</dbReference>
<dbReference type="InterPro" id="IPR036291">
    <property type="entry name" value="NAD(P)-bd_dom_sf"/>
</dbReference>